<dbReference type="InterPro" id="IPR027443">
    <property type="entry name" value="IPNS-like_sf"/>
</dbReference>
<keyword evidence="2" id="KW-1185">Reference proteome</keyword>
<gene>
    <name evidence="1" type="ORF">HK097_007069</name>
</gene>
<proteinExistence type="predicted"/>
<dbReference type="PANTHER" id="PTHR48420">
    <property type="entry name" value="NON-HAEM DIOXYGENASE N-TERMINAL DOMAIN-CONTAINING PROTEIN"/>
    <property type="match status" value="1"/>
</dbReference>
<dbReference type="PANTHER" id="PTHR48420:SF1">
    <property type="entry name" value="NON-HAEM DIOXYGENASE N-TERMINAL DOMAIN-CONTAINING PROTEIN"/>
    <property type="match status" value="1"/>
</dbReference>
<accession>A0AAD5X1V5</accession>
<evidence type="ECO:0000313" key="1">
    <source>
        <dbReference type="EMBL" id="KAJ3051920.1"/>
    </source>
</evidence>
<dbReference type="AlphaFoldDB" id="A0AAD5X1V5"/>
<evidence type="ECO:0000313" key="2">
    <source>
        <dbReference type="Proteomes" id="UP001212841"/>
    </source>
</evidence>
<comment type="caution">
    <text evidence="1">The sequence shown here is derived from an EMBL/GenBank/DDBJ whole genome shotgun (WGS) entry which is preliminary data.</text>
</comment>
<protein>
    <recommendedName>
        <fullName evidence="3">Clavaminate synthase-like protein</fullName>
    </recommendedName>
</protein>
<reference evidence="1" key="1">
    <citation type="submission" date="2020-05" db="EMBL/GenBank/DDBJ databases">
        <title>Phylogenomic resolution of chytrid fungi.</title>
        <authorList>
            <person name="Stajich J.E."/>
            <person name="Amses K."/>
            <person name="Simmons R."/>
            <person name="Seto K."/>
            <person name="Myers J."/>
            <person name="Bonds A."/>
            <person name="Quandt C.A."/>
            <person name="Barry K."/>
            <person name="Liu P."/>
            <person name="Grigoriev I."/>
            <person name="Longcore J.E."/>
            <person name="James T.Y."/>
        </authorList>
    </citation>
    <scope>NUCLEOTIDE SEQUENCE</scope>
    <source>
        <strain evidence="1">JEL0318</strain>
    </source>
</reference>
<sequence>MADQMLPKGLITLVCYPPDSVLGIGAFSSIWSPAIHDKPRTYDPQYAKEYPVYGYPNIWPSELPELENAFMDLGRLIVQIGNLVARHCDAYISKSHPSLPRAFLQTALASSTTTKARLLHYFPIENQQAEASTEALDTWCGLHVDHSMLTGLTSALYIDETGTPFHEADTADPRVVKAVSEAGLYIKNRAGTYLKVDIPPDCIAFQIGEAAQVASNGSLVPTPHLVRGIEPHADSPRLARNTFAVFMQPNVDVQLTPDKTFAQFTAEVAARHRVETAPTYTFEMFKGDSKEVERKSAQIDKDSWIWKEVWYCYTARLRKE</sequence>
<organism evidence="1 2">
    <name type="scientific">Rhizophlyctis rosea</name>
    <dbReference type="NCBI Taxonomy" id="64517"/>
    <lineage>
        <taxon>Eukaryota</taxon>
        <taxon>Fungi</taxon>
        <taxon>Fungi incertae sedis</taxon>
        <taxon>Chytridiomycota</taxon>
        <taxon>Chytridiomycota incertae sedis</taxon>
        <taxon>Chytridiomycetes</taxon>
        <taxon>Rhizophlyctidales</taxon>
        <taxon>Rhizophlyctidaceae</taxon>
        <taxon>Rhizophlyctis</taxon>
    </lineage>
</organism>
<dbReference type="Gene3D" id="2.60.120.330">
    <property type="entry name" value="B-lactam Antibiotic, Isopenicillin N Synthase, Chain"/>
    <property type="match status" value="1"/>
</dbReference>
<dbReference type="SUPFAM" id="SSF51197">
    <property type="entry name" value="Clavaminate synthase-like"/>
    <property type="match status" value="1"/>
</dbReference>
<dbReference type="EMBL" id="JADGJD010000344">
    <property type="protein sequence ID" value="KAJ3051920.1"/>
    <property type="molecule type" value="Genomic_DNA"/>
</dbReference>
<evidence type="ECO:0008006" key="3">
    <source>
        <dbReference type="Google" id="ProtNLM"/>
    </source>
</evidence>
<name>A0AAD5X1V5_9FUNG</name>
<dbReference type="Proteomes" id="UP001212841">
    <property type="component" value="Unassembled WGS sequence"/>
</dbReference>